<sequence>MAAETSKDLVLYFERSDGKSYSMSIPDYLEGITDEQIKAGAQGILAEGVFEPEGVALVKATNAVRIDTTKTEVPLETE</sequence>
<evidence type="ECO:0000313" key="1">
    <source>
        <dbReference type="EMBL" id="NZA38501.1"/>
    </source>
</evidence>
<evidence type="ECO:0000313" key="2">
    <source>
        <dbReference type="Proteomes" id="UP000586254"/>
    </source>
</evidence>
<reference evidence="1 2" key="1">
    <citation type="submission" date="2020-07" db="EMBL/GenBank/DDBJ databases">
        <title>Organ Donor 1.</title>
        <authorList>
            <person name="Marsh A.J."/>
            <person name="Azcarate-Peril M.A."/>
        </authorList>
    </citation>
    <scope>NUCLEOTIDE SEQUENCE [LARGE SCALE GENOMIC DNA]</scope>
    <source>
        <strain evidence="1 2">AMC0717</strain>
    </source>
</reference>
<dbReference type="Proteomes" id="UP000586254">
    <property type="component" value="Unassembled WGS sequence"/>
</dbReference>
<dbReference type="AlphaFoldDB" id="A0A1I5GJI9"/>
<dbReference type="Pfam" id="PF11148">
    <property type="entry name" value="DUF2922"/>
    <property type="match status" value="1"/>
</dbReference>
<name>A0A1I5GJI9_9FIRM</name>
<protein>
    <submittedName>
        <fullName evidence="1">DUF2922 domain-containing protein</fullName>
    </submittedName>
</protein>
<organism evidence="1 2">
    <name type="scientific">Eubacterium callanderi</name>
    <dbReference type="NCBI Taxonomy" id="53442"/>
    <lineage>
        <taxon>Bacteria</taxon>
        <taxon>Bacillati</taxon>
        <taxon>Bacillota</taxon>
        <taxon>Clostridia</taxon>
        <taxon>Eubacteriales</taxon>
        <taxon>Eubacteriaceae</taxon>
        <taxon>Eubacterium</taxon>
    </lineage>
</organism>
<comment type="caution">
    <text evidence="1">The sequence shown here is derived from an EMBL/GenBank/DDBJ whole genome shotgun (WGS) entry which is preliminary data.</text>
</comment>
<dbReference type="RefSeq" id="WP_090411019.1">
    <property type="nucleotide sequence ID" value="NZ_DBFXFH010000014.1"/>
</dbReference>
<dbReference type="EMBL" id="JACCKS010000010">
    <property type="protein sequence ID" value="NZA38501.1"/>
    <property type="molecule type" value="Genomic_DNA"/>
</dbReference>
<accession>A0A1I5GJI9</accession>
<proteinExistence type="predicted"/>
<dbReference type="InterPro" id="IPR021321">
    <property type="entry name" value="DUF2922"/>
</dbReference>
<gene>
    <name evidence="1" type="ORF">H0N91_10215</name>
</gene>